<feature type="domain" description="Acyltransferase 3" evidence="2">
    <location>
        <begin position="4"/>
        <end position="308"/>
    </location>
</feature>
<dbReference type="PANTHER" id="PTHR37312:SF1">
    <property type="entry name" value="MEMBRANE-BOUND ACYLTRANSFERASE YKRP-RELATED"/>
    <property type="match status" value="1"/>
</dbReference>
<feature type="transmembrane region" description="Helical" evidence="1">
    <location>
        <begin position="95"/>
        <end position="115"/>
    </location>
</feature>
<name>A0A0X3APT0_9FLAO</name>
<feature type="transmembrane region" description="Helical" evidence="1">
    <location>
        <begin position="35"/>
        <end position="56"/>
    </location>
</feature>
<evidence type="ECO:0000256" key="1">
    <source>
        <dbReference type="SAM" id="Phobius"/>
    </source>
</evidence>
<sequence>MERNKSLDSAKFILIFFVVLAHTCEYDLFTSKIKLSIYIFSSIYTIPLFIIISGYFSKNLTWDKYKKFFLGFILVYYLFQLIYSIPSMLSGHFNIIRYILLPIGPLWYIMGLLAWRYLIVLIRKYNIPASVSFIISIIISLAVGFIKIDPMLHPDYVSALRVLVFIPHFFVGYYAPQDIWYRIKNVKKIYSIAFFVIFGIWVCLYGTSYHAFTTFGGYSYSVFPTITDGLIQRLIFIIFAVISSAAFYNIIPDTFYKFGSASLGILLLHILIVYPLYWGVITKHFNHISIIVDIIAAIIITFICMFLTKLKFIQLIMNPSKLIEMIFTKNTIKK</sequence>
<dbReference type="InterPro" id="IPR002656">
    <property type="entry name" value="Acyl_transf_3_dom"/>
</dbReference>
<keyword evidence="4" id="KW-1185">Reference proteome</keyword>
<dbReference type="Proteomes" id="UP000182761">
    <property type="component" value="Unassembled WGS sequence"/>
</dbReference>
<keyword evidence="1" id="KW-1133">Transmembrane helix</keyword>
<feature type="transmembrane region" description="Helical" evidence="1">
    <location>
        <begin position="188"/>
        <end position="210"/>
    </location>
</feature>
<feature type="transmembrane region" description="Helical" evidence="1">
    <location>
        <begin position="287"/>
        <end position="307"/>
    </location>
</feature>
<feature type="transmembrane region" description="Helical" evidence="1">
    <location>
        <begin position="12"/>
        <end position="29"/>
    </location>
</feature>
<feature type="transmembrane region" description="Helical" evidence="1">
    <location>
        <begin position="230"/>
        <end position="251"/>
    </location>
</feature>
<dbReference type="PANTHER" id="PTHR37312">
    <property type="entry name" value="MEMBRANE-BOUND ACYLTRANSFERASE YKRP-RELATED"/>
    <property type="match status" value="1"/>
</dbReference>
<dbReference type="OrthoDB" id="265992at2"/>
<dbReference type="Pfam" id="PF01757">
    <property type="entry name" value="Acyl_transf_3"/>
    <property type="match status" value="1"/>
</dbReference>
<feature type="transmembrane region" description="Helical" evidence="1">
    <location>
        <begin position="263"/>
        <end position="281"/>
    </location>
</feature>
<feature type="transmembrane region" description="Helical" evidence="1">
    <location>
        <begin position="68"/>
        <end position="89"/>
    </location>
</feature>
<gene>
    <name evidence="3" type="ORF">Ga0061079_106137</name>
</gene>
<feature type="transmembrane region" description="Helical" evidence="1">
    <location>
        <begin position="127"/>
        <end position="146"/>
    </location>
</feature>
<keyword evidence="1" id="KW-0812">Transmembrane</keyword>
<dbReference type="GO" id="GO:0016747">
    <property type="term" value="F:acyltransferase activity, transferring groups other than amino-acyl groups"/>
    <property type="evidence" value="ECO:0007669"/>
    <property type="project" value="InterPro"/>
</dbReference>
<evidence type="ECO:0000313" key="4">
    <source>
        <dbReference type="Proteomes" id="UP000182761"/>
    </source>
</evidence>
<proteinExistence type="predicted"/>
<accession>A0A0X3APT0</accession>
<reference evidence="3 4" key="1">
    <citation type="submission" date="2016-01" db="EMBL/GenBank/DDBJ databases">
        <authorList>
            <person name="McClelland M."/>
            <person name="Jain A."/>
            <person name="Saraogi P."/>
            <person name="Mendelson R."/>
            <person name="Westerman R."/>
            <person name="SanMiguel P."/>
            <person name="Csonka L."/>
        </authorList>
    </citation>
    <scope>NUCLEOTIDE SEQUENCE [LARGE SCALE GENOMIC DNA]</scope>
    <source>
        <strain evidence="3 4">R-53146</strain>
    </source>
</reference>
<dbReference type="InterPro" id="IPR052734">
    <property type="entry name" value="Nod_factor_acetyltransferase"/>
</dbReference>
<dbReference type="AlphaFoldDB" id="A0A0X3APT0"/>
<organism evidence="3 4">
    <name type="scientific">Apibacter mensalis</name>
    <dbReference type="NCBI Taxonomy" id="1586267"/>
    <lineage>
        <taxon>Bacteria</taxon>
        <taxon>Pseudomonadati</taxon>
        <taxon>Bacteroidota</taxon>
        <taxon>Flavobacteriia</taxon>
        <taxon>Flavobacteriales</taxon>
        <taxon>Weeksellaceae</taxon>
        <taxon>Apibacter</taxon>
    </lineage>
</organism>
<dbReference type="STRING" id="1586267.GCA_001418685_01223"/>
<evidence type="ECO:0000259" key="2">
    <source>
        <dbReference type="Pfam" id="PF01757"/>
    </source>
</evidence>
<dbReference type="EMBL" id="FCOR01000006">
    <property type="protein sequence ID" value="CVK16371.1"/>
    <property type="molecule type" value="Genomic_DNA"/>
</dbReference>
<keyword evidence="1" id="KW-0472">Membrane</keyword>
<dbReference type="RefSeq" id="WP_055425568.1">
    <property type="nucleotide sequence ID" value="NZ_FCOR01000006.1"/>
</dbReference>
<protein>
    <submittedName>
        <fullName evidence="3">Fucose 4-O-acetylase</fullName>
    </submittedName>
</protein>
<feature type="transmembrane region" description="Helical" evidence="1">
    <location>
        <begin position="158"/>
        <end position="176"/>
    </location>
</feature>
<evidence type="ECO:0000313" key="3">
    <source>
        <dbReference type="EMBL" id="CVK16371.1"/>
    </source>
</evidence>